<gene>
    <name evidence="2" type="ORF">S01H4_63187</name>
</gene>
<feature type="non-terminal residue" evidence="2">
    <location>
        <position position="1"/>
    </location>
</feature>
<evidence type="ECO:0000259" key="1">
    <source>
        <dbReference type="Pfam" id="PF16861"/>
    </source>
</evidence>
<sequence>FNENEPIVNTPEEAVDCFLRTKMDVLVMENYYISRKI</sequence>
<accession>X1EUU6</accession>
<name>X1EUU6_9ZZZZ</name>
<dbReference type="InterPro" id="IPR031730">
    <property type="entry name" value="Carbam_trans_C"/>
</dbReference>
<feature type="domain" description="Carbamoyltransferase C-terminal" evidence="1">
    <location>
        <begin position="1"/>
        <end position="35"/>
    </location>
</feature>
<dbReference type="Pfam" id="PF16861">
    <property type="entry name" value="Carbam_trans_C"/>
    <property type="match status" value="1"/>
</dbReference>
<dbReference type="InterPro" id="IPR038152">
    <property type="entry name" value="Carbam_trans_C_sf"/>
</dbReference>
<proteinExistence type="predicted"/>
<dbReference type="AlphaFoldDB" id="X1EUU6"/>
<organism evidence="2">
    <name type="scientific">marine sediment metagenome</name>
    <dbReference type="NCBI Taxonomy" id="412755"/>
    <lineage>
        <taxon>unclassified sequences</taxon>
        <taxon>metagenomes</taxon>
        <taxon>ecological metagenomes</taxon>
    </lineage>
</organism>
<comment type="caution">
    <text evidence="2">The sequence shown here is derived from an EMBL/GenBank/DDBJ whole genome shotgun (WGS) entry which is preliminary data.</text>
</comment>
<dbReference type="Gene3D" id="3.90.870.20">
    <property type="entry name" value="Carbamoyltransferase, C-terminal domain"/>
    <property type="match status" value="1"/>
</dbReference>
<dbReference type="EMBL" id="BART01037928">
    <property type="protein sequence ID" value="GAH12403.1"/>
    <property type="molecule type" value="Genomic_DNA"/>
</dbReference>
<reference evidence="2" key="1">
    <citation type="journal article" date="2014" name="Front. Microbiol.">
        <title>High frequency of phylogenetically diverse reductive dehalogenase-homologous genes in deep subseafloor sedimentary metagenomes.</title>
        <authorList>
            <person name="Kawai M."/>
            <person name="Futagami T."/>
            <person name="Toyoda A."/>
            <person name="Takaki Y."/>
            <person name="Nishi S."/>
            <person name="Hori S."/>
            <person name="Arai W."/>
            <person name="Tsubouchi T."/>
            <person name="Morono Y."/>
            <person name="Uchiyama I."/>
            <person name="Ito T."/>
            <person name="Fujiyama A."/>
            <person name="Inagaki F."/>
            <person name="Takami H."/>
        </authorList>
    </citation>
    <scope>NUCLEOTIDE SEQUENCE</scope>
    <source>
        <strain evidence="2">Expedition CK06-06</strain>
    </source>
</reference>
<evidence type="ECO:0000313" key="2">
    <source>
        <dbReference type="EMBL" id="GAH12403.1"/>
    </source>
</evidence>
<protein>
    <recommendedName>
        <fullName evidence="1">Carbamoyltransferase C-terminal domain-containing protein</fullName>
    </recommendedName>
</protein>